<proteinExistence type="inferred from homology"/>
<feature type="binding site" evidence="11">
    <location>
        <position position="229"/>
    </location>
    <ligand>
        <name>substrate</name>
    </ligand>
</feature>
<dbReference type="GO" id="GO:0008448">
    <property type="term" value="F:N-acetylglucosamine-6-phosphate deacetylase activity"/>
    <property type="evidence" value="ECO:0007669"/>
    <property type="project" value="UniProtKB-EC"/>
</dbReference>
<keyword evidence="5 9" id="KW-0378">Hydrolase</keyword>
<evidence type="ECO:0000256" key="8">
    <source>
        <dbReference type="ARBA" id="ARBA00060590"/>
    </source>
</evidence>
<dbReference type="RefSeq" id="WP_249324205.1">
    <property type="nucleotide sequence ID" value="NZ_JACRTK010000004.1"/>
</dbReference>
<dbReference type="InterPro" id="IPR011059">
    <property type="entry name" value="Metal-dep_hydrolase_composite"/>
</dbReference>
<feature type="domain" description="Amidohydrolase-related" evidence="13">
    <location>
        <begin position="53"/>
        <end position="381"/>
    </location>
</feature>
<evidence type="ECO:0000256" key="9">
    <source>
        <dbReference type="PIRNR" id="PIRNR038994"/>
    </source>
</evidence>
<dbReference type="Gene3D" id="2.30.40.10">
    <property type="entry name" value="Urease, subunit C, domain 1"/>
    <property type="match status" value="1"/>
</dbReference>
<dbReference type="PANTHER" id="PTHR11113">
    <property type="entry name" value="N-ACETYLGLUCOSAMINE-6-PHOSPHATE DEACETYLASE"/>
    <property type="match status" value="1"/>
</dbReference>
<evidence type="ECO:0000259" key="13">
    <source>
        <dbReference type="Pfam" id="PF01979"/>
    </source>
</evidence>
<dbReference type="Gene3D" id="3.20.20.140">
    <property type="entry name" value="Metal-dependent hydrolases"/>
    <property type="match status" value="1"/>
</dbReference>
<dbReference type="InterPro" id="IPR003764">
    <property type="entry name" value="GlcNAc_6-P_deAcase"/>
</dbReference>
<reference evidence="14 15" key="1">
    <citation type="submission" date="2020-08" db="EMBL/GenBank/DDBJ databases">
        <title>Genome public.</title>
        <authorList>
            <person name="Liu C."/>
            <person name="Sun Q."/>
        </authorList>
    </citation>
    <scope>NUCLEOTIDE SEQUENCE [LARGE SCALE GENOMIC DNA]</scope>
    <source>
        <strain evidence="14 15">NSJ-26</strain>
    </source>
</reference>
<gene>
    <name evidence="14" type="primary">nagA</name>
    <name evidence="14" type="ORF">H8689_09475</name>
</gene>
<dbReference type="PANTHER" id="PTHR11113:SF14">
    <property type="entry name" value="N-ACETYLGLUCOSAMINE-6-PHOSPHATE DEACETYLASE"/>
    <property type="match status" value="1"/>
</dbReference>
<feature type="binding site" evidence="12">
    <location>
        <position position="218"/>
    </location>
    <ligand>
        <name>Zn(2+)</name>
        <dbReference type="ChEBI" id="CHEBI:29105"/>
    </ligand>
</feature>
<evidence type="ECO:0000256" key="1">
    <source>
        <dbReference type="ARBA" id="ARBA00010716"/>
    </source>
</evidence>
<evidence type="ECO:0000313" key="15">
    <source>
        <dbReference type="Proteomes" id="UP000601522"/>
    </source>
</evidence>
<dbReference type="NCBIfam" id="TIGR00221">
    <property type="entry name" value="nagA"/>
    <property type="match status" value="1"/>
</dbReference>
<dbReference type="CDD" id="cd00854">
    <property type="entry name" value="NagA"/>
    <property type="match status" value="1"/>
</dbReference>
<feature type="binding site" evidence="12">
    <location>
        <position position="131"/>
    </location>
    <ligand>
        <name>Zn(2+)</name>
        <dbReference type="ChEBI" id="CHEBI:29105"/>
    </ligand>
</feature>
<dbReference type="GO" id="GO:0046872">
    <property type="term" value="F:metal ion binding"/>
    <property type="evidence" value="ECO:0007669"/>
    <property type="project" value="UniProtKB-KW"/>
</dbReference>
<evidence type="ECO:0000256" key="3">
    <source>
        <dbReference type="ARBA" id="ARBA00018029"/>
    </source>
</evidence>
<evidence type="ECO:0000256" key="10">
    <source>
        <dbReference type="PIRSR" id="PIRSR038994-1"/>
    </source>
</evidence>
<feature type="active site" description="Proton donor/acceptor" evidence="10">
    <location>
        <position position="276"/>
    </location>
</feature>
<protein>
    <recommendedName>
        <fullName evidence="3">N-acetylglucosamine-6-phosphate deacetylase</fullName>
        <ecNumber evidence="2">3.5.1.25</ecNumber>
    </recommendedName>
</protein>
<dbReference type="PIRSF" id="PIRSF038994">
    <property type="entry name" value="NagA"/>
    <property type="match status" value="1"/>
</dbReference>
<feature type="binding site" evidence="12">
    <location>
        <position position="197"/>
    </location>
    <ligand>
        <name>Zn(2+)</name>
        <dbReference type="ChEBI" id="CHEBI:29105"/>
    </ligand>
</feature>
<dbReference type="Proteomes" id="UP000601522">
    <property type="component" value="Unassembled WGS sequence"/>
</dbReference>
<comment type="catalytic activity">
    <reaction evidence="7">
        <text>N-acetyl-D-glucosamine 6-phosphate + H2O = D-glucosamine 6-phosphate + acetate</text>
        <dbReference type="Rhea" id="RHEA:22936"/>
        <dbReference type="ChEBI" id="CHEBI:15377"/>
        <dbReference type="ChEBI" id="CHEBI:30089"/>
        <dbReference type="ChEBI" id="CHEBI:57513"/>
        <dbReference type="ChEBI" id="CHEBI:58725"/>
        <dbReference type="EC" id="3.5.1.25"/>
    </reaction>
</comment>
<feature type="binding site" evidence="11">
    <location>
        <position position="253"/>
    </location>
    <ligand>
        <name>substrate</name>
    </ligand>
</feature>
<dbReference type="SUPFAM" id="SSF51338">
    <property type="entry name" value="Composite domain of metallo-dependent hydrolases"/>
    <property type="match status" value="1"/>
</dbReference>
<dbReference type="SUPFAM" id="SSF51556">
    <property type="entry name" value="Metallo-dependent hydrolases"/>
    <property type="match status" value="1"/>
</dbReference>
<keyword evidence="15" id="KW-1185">Reference proteome</keyword>
<evidence type="ECO:0000313" key="14">
    <source>
        <dbReference type="EMBL" id="MBC8591338.1"/>
    </source>
</evidence>
<dbReference type="InterPro" id="IPR006680">
    <property type="entry name" value="Amidohydro-rel"/>
</dbReference>
<feature type="binding site" evidence="11">
    <location>
        <begin position="309"/>
        <end position="311"/>
    </location>
    <ligand>
        <name>substrate</name>
    </ligand>
</feature>
<sequence>MKTLIKNCKIITPYDVLYGYGVIVEDDKINNILEEENIDTKEFYNIIDGEGGYLAPGFIDIHNHGNSGFDIMDRTEEALDKIGEYHISNGVTSYLGTVITSSYEDMENAIKNIVEYKNKEDKSNIIGIHLEGPFFNIIKKGAQPEKHIKVPDRQEMEKILEISKGLLKMVSLAPELEGALGLIRYIKANNVTVAMAHTNSTYDEAKKGINNGITVATHLYNGMRGFNHREPGVIGASLLDDRVYCELIYDRFHLHDGAVKIALRSKGYDKIVLVSDAMMAAGLKDGEYVLGGQRVNVYDGKPRLESGSIAGSTLDLQRAVYNMVNYLQVPINEAVKMASLNPAKAINMDKELGSIEIGKIADFIIFNEDIEIQRVFLGGNLAWKKN</sequence>
<dbReference type="AlphaFoldDB" id="A0A926EZP2"/>
<evidence type="ECO:0000256" key="11">
    <source>
        <dbReference type="PIRSR" id="PIRSR038994-2"/>
    </source>
</evidence>
<keyword evidence="4 12" id="KW-0479">Metal-binding</keyword>
<comment type="cofactor">
    <cofactor evidence="12">
        <name>a divalent metal cation</name>
        <dbReference type="ChEBI" id="CHEBI:60240"/>
    </cofactor>
    <text evidence="12">Binds 1 divalent metal cation per subunit.</text>
</comment>
<comment type="pathway">
    <text evidence="8">Amino-sugar metabolism; N-acetylneuraminate degradation; D-fructose 6-phosphate from N-acetylneuraminate: step 4/5.</text>
</comment>
<evidence type="ECO:0000256" key="4">
    <source>
        <dbReference type="ARBA" id="ARBA00022723"/>
    </source>
</evidence>
<dbReference type="EC" id="3.5.1.25" evidence="2"/>
<dbReference type="InterPro" id="IPR032466">
    <property type="entry name" value="Metal_Hydrolase"/>
</dbReference>
<evidence type="ECO:0000256" key="6">
    <source>
        <dbReference type="ARBA" id="ARBA00023277"/>
    </source>
</evidence>
<name>A0A926EZP2_9FIRM</name>
<feature type="binding site" evidence="11">
    <location>
        <begin position="221"/>
        <end position="222"/>
    </location>
    <ligand>
        <name>substrate</name>
    </ligand>
</feature>
<organism evidence="14 15">
    <name type="scientific">Wansuia hejianensis</name>
    <dbReference type="NCBI Taxonomy" id="2763667"/>
    <lineage>
        <taxon>Bacteria</taxon>
        <taxon>Bacillati</taxon>
        <taxon>Bacillota</taxon>
        <taxon>Clostridia</taxon>
        <taxon>Lachnospirales</taxon>
        <taxon>Lachnospiraceae</taxon>
        <taxon>Wansuia</taxon>
    </lineage>
</organism>
<keyword evidence="6 9" id="KW-0119">Carbohydrate metabolism</keyword>
<comment type="similarity">
    <text evidence="1 9">Belongs to the metallo-dependent hydrolases superfamily. NagA family.</text>
</comment>
<evidence type="ECO:0000256" key="2">
    <source>
        <dbReference type="ARBA" id="ARBA00011899"/>
    </source>
</evidence>
<accession>A0A926EZP2</accession>
<dbReference type="EMBL" id="JACRTK010000004">
    <property type="protein sequence ID" value="MBC8591338.1"/>
    <property type="molecule type" value="Genomic_DNA"/>
</dbReference>
<evidence type="ECO:0000256" key="12">
    <source>
        <dbReference type="PIRSR" id="PIRSR038994-3"/>
    </source>
</evidence>
<evidence type="ECO:0000256" key="7">
    <source>
        <dbReference type="ARBA" id="ARBA00047647"/>
    </source>
</evidence>
<dbReference type="Pfam" id="PF01979">
    <property type="entry name" value="Amidohydro_1"/>
    <property type="match status" value="1"/>
</dbReference>
<dbReference type="GO" id="GO:0006046">
    <property type="term" value="P:N-acetylglucosamine catabolic process"/>
    <property type="evidence" value="ECO:0007669"/>
    <property type="project" value="TreeGrafter"/>
</dbReference>
<feature type="binding site" evidence="11">
    <location>
        <position position="142"/>
    </location>
    <ligand>
        <name>substrate</name>
    </ligand>
</feature>
<evidence type="ECO:0000256" key="5">
    <source>
        <dbReference type="ARBA" id="ARBA00022801"/>
    </source>
</evidence>
<dbReference type="FunFam" id="3.20.20.140:FF:000004">
    <property type="entry name" value="N-acetylglucosamine-6-phosphate deacetylase"/>
    <property type="match status" value="1"/>
</dbReference>
<comment type="caution">
    <text evidence="14">The sequence shown here is derived from an EMBL/GenBank/DDBJ whole genome shotgun (WGS) entry which is preliminary data.</text>
</comment>